<dbReference type="Gene3D" id="3.30.200.20">
    <property type="entry name" value="Phosphorylase Kinase, domain 1"/>
    <property type="match status" value="1"/>
</dbReference>
<dbReference type="InterPro" id="IPR017441">
    <property type="entry name" value="Protein_kinase_ATP_BS"/>
</dbReference>
<dbReference type="Proteomes" id="UP000887565">
    <property type="component" value="Unplaced"/>
</dbReference>
<dbReference type="PROSITE" id="PS00107">
    <property type="entry name" value="PROTEIN_KINASE_ATP"/>
    <property type="match status" value="1"/>
</dbReference>
<evidence type="ECO:0000256" key="5">
    <source>
        <dbReference type="ARBA" id="ARBA00022840"/>
    </source>
</evidence>
<name>A0A915IZ28_ROMCU</name>
<dbReference type="Pfam" id="PF00069">
    <property type="entry name" value="Pkinase"/>
    <property type="match status" value="1"/>
</dbReference>
<dbReference type="PROSITE" id="PS50011">
    <property type="entry name" value="PROTEIN_KINASE_DOM"/>
    <property type="match status" value="1"/>
</dbReference>
<dbReference type="InterPro" id="IPR011009">
    <property type="entry name" value="Kinase-like_dom_sf"/>
</dbReference>
<evidence type="ECO:0000313" key="8">
    <source>
        <dbReference type="Proteomes" id="UP000887565"/>
    </source>
</evidence>
<keyword evidence="1" id="KW-0723">Serine/threonine-protein kinase</keyword>
<dbReference type="PANTHER" id="PTHR24342:SF14">
    <property type="entry name" value="DEATH-ASSOCIATED PROTEIN KINASE DAPK-1"/>
    <property type="match status" value="1"/>
</dbReference>
<evidence type="ECO:0000256" key="4">
    <source>
        <dbReference type="ARBA" id="ARBA00022777"/>
    </source>
</evidence>
<dbReference type="WBParaSite" id="nRc.2.0.1.t18691-RA">
    <property type="protein sequence ID" value="nRc.2.0.1.t18691-RA"/>
    <property type="gene ID" value="nRc.2.0.1.g18691"/>
</dbReference>
<evidence type="ECO:0000259" key="7">
    <source>
        <dbReference type="PROSITE" id="PS50011"/>
    </source>
</evidence>
<dbReference type="GO" id="GO:0005634">
    <property type="term" value="C:nucleus"/>
    <property type="evidence" value="ECO:0007669"/>
    <property type="project" value="TreeGrafter"/>
</dbReference>
<organism evidence="8 9">
    <name type="scientific">Romanomermis culicivorax</name>
    <name type="common">Nematode worm</name>
    <dbReference type="NCBI Taxonomy" id="13658"/>
    <lineage>
        <taxon>Eukaryota</taxon>
        <taxon>Metazoa</taxon>
        <taxon>Ecdysozoa</taxon>
        <taxon>Nematoda</taxon>
        <taxon>Enoplea</taxon>
        <taxon>Dorylaimia</taxon>
        <taxon>Mermithida</taxon>
        <taxon>Mermithoidea</taxon>
        <taxon>Mermithidae</taxon>
        <taxon>Romanomermis</taxon>
    </lineage>
</organism>
<dbReference type="PANTHER" id="PTHR24342">
    <property type="entry name" value="SERINE/THREONINE-PROTEIN KINASE 17"/>
    <property type="match status" value="1"/>
</dbReference>
<dbReference type="GO" id="GO:0035556">
    <property type="term" value="P:intracellular signal transduction"/>
    <property type="evidence" value="ECO:0007669"/>
    <property type="project" value="TreeGrafter"/>
</dbReference>
<keyword evidence="8" id="KW-1185">Reference proteome</keyword>
<keyword evidence="3 6" id="KW-0547">Nucleotide-binding</keyword>
<protein>
    <submittedName>
        <fullName evidence="9">Protein kinase domain-containing protein</fullName>
    </submittedName>
</protein>
<dbReference type="InterPro" id="IPR000719">
    <property type="entry name" value="Prot_kinase_dom"/>
</dbReference>
<keyword evidence="2" id="KW-0808">Transferase</keyword>
<accession>A0A915IZ28</accession>
<feature type="domain" description="Protein kinase" evidence="7">
    <location>
        <begin position="20"/>
        <end position="269"/>
    </location>
</feature>
<dbReference type="GO" id="GO:0043065">
    <property type="term" value="P:positive regulation of apoptotic process"/>
    <property type="evidence" value="ECO:0007669"/>
    <property type="project" value="TreeGrafter"/>
</dbReference>
<dbReference type="OMA" id="RPEYISF"/>
<keyword evidence="4" id="KW-0418">Kinase</keyword>
<evidence type="ECO:0000256" key="1">
    <source>
        <dbReference type="ARBA" id="ARBA00022527"/>
    </source>
</evidence>
<keyword evidence="5 6" id="KW-0067">ATP-binding</keyword>
<evidence type="ECO:0000256" key="3">
    <source>
        <dbReference type="ARBA" id="ARBA00022741"/>
    </source>
</evidence>
<evidence type="ECO:0000313" key="9">
    <source>
        <dbReference type="WBParaSite" id="nRc.2.0.1.t18691-RA"/>
    </source>
</evidence>
<dbReference type="SUPFAM" id="SSF56112">
    <property type="entry name" value="Protein kinase-like (PK-like)"/>
    <property type="match status" value="1"/>
</dbReference>
<evidence type="ECO:0000256" key="2">
    <source>
        <dbReference type="ARBA" id="ARBA00022679"/>
    </source>
</evidence>
<proteinExistence type="predicted"/>
<dbReference type="Gene3D" id="1.10.510.10">
    <property type="entry name" value="Transferase(Phosphotransferase) domain 1"/>
    <property type="match status" value="1"/>
</dbReference>
<sequence>MERNKENLALSRNFADFYDVDKDDVIGRGHFSTVRRAVHRETGRECAAKFIRRYSRSFNMEDFNFEVQTLTETSGHPYFVNFYGTYENSKEMIIIQELAPGADLFSLVDAYGALPESESVHVIFQLLEAVQYLHSQSIAHLDLKFSPKISFTTLIRLELKKIRSDDAFSRLCGTPEYVAPEVIKFDPITLQTDMWSIGVVTYFILSSISPFSGQNDQETLSNVTNGFYRLDIDQFIKVSQLAKDFIQKLLVSNPRRRMNSDTCLLHQWILVSTIEYQSLCIEKFSFISYFQGRNDSTKRPKFRKGWKIIILVVEACIFLRKIILHSKSSENNLPNSSKTAMNNLCMLHQPCAVLLSC</sequence>
<dbReference type="AlphaFoldDB" id="A0A915IZ28"/>
<feature type="binding site" evidence="6">
    <location>
        <position position="49"/>
    </location>
    <ligand>
        <name>ATP</name>
        <dbReference type="ChEBI" id="CHEBI:30616"/>
    </ligand>
</feature>
<reference evidence="9" key="1">
    <citation type="submission" date="2022-11" db="UniProtKB">
        <authorList>
            <consortium name="WormBaseParasite"/>
        </authorList>
    </citation>
    <scope>IDENTIFICATION</scope>
</reference>
<evidence type="ECO:0000256" key="6">
    <source>
        <dbReference type="PROSITE-ProRule" id="PRU10141"/>
    </source>
</evidence>
<dbReference type="GO" id="GO:0005524">
    <property type="term" value="F:ATP binding"/>
    <property type="evidence" value="ECO:0007669"/>
    <property type="project" value="UniProtKB-UniRule"/>
</dbReference>
<dbReference type="GO" id="GO:0004674">
    <property type="term" value="F:protein serine/threonine kinase activity"/>
    <property type="evidence" value="ECO:0007669"/>
    <property type="project" value="UniProtKB-KW"/>
</dbReference>